<feature type="compositionally biased region" description="Pro residues" evidence="6">
    <location>
        <begin position="587"/>
        <end position="597"/>
    </location>
</feature>
<dbReference type="Gene3D" id="1.10.510.10">
    <property type="entry name" value="Transferase(Phosphotransferase) domain 1"/>
    <property type="match status" value="1"/>
</dbReference>
<gene>
    <name evidence="8" type="ORF">B7463_g11592</name>
</gene>
<feature type="compositionally biased region" description="Polar residues" evidence="6">
    <location>
        <begin position="648"/>
        <end position="668"/>
    </location>
</feature>
<feature type="compositionally biased region" description="Basic and acidic residues" evidence="6">
    <location>
        <begin position="409"/>
        <end position="444"/>
    </location>
</feature>
<dbReference type="SMART" id="SM00220">
    <property type="entry name" value="S_TKc"/>
    <property type="match status" value="1"/>
</dbReference>
<dbReference type="GO" id="GO:0005634">
    <property type="term" value="C:nucleus"/>
    <property type="evidence" value="ECO:0007669"/>
    <property type="project" value="TreeGrafter"/>
</dbReference>
<dbReference type="PROSITE" id="PS00108">
    <property type="entry name" value="PROTEIN_KINASE_ST"/>
    <property type="match status" value="1"/>
</dbReference>
<feature type="compositionally biased region" description="Basic and acidic residues" evidence="6">
    <location>
        <begin position="618"/>
        <end position="630"/>
    </location>
</feature>
<dbReference type="InterPro" id="IPR000719">
    <property type="entry name" value="Prot_kinase_dom"/>
</dbReference>
<evidence type="ECO:0000256" key="5">
    <source>
        <dbReference type="ARBA" id="ARBA00022840"/>
    </source>
</evidence>
<name>A0A3E2GU94_SCYLI</name>
<evidence type="ECO:0000256" key="2">
    <source>
        <dbReference type="ARBA" id="ARBA00022679"/>
    </source>
</evidence>
<feature type="region of interest" description="Disordered" evidence="6">
    <location>
        <begin position="364"/>
        <end position="493"/>
    </location>
</feature>
<feature type="region of interest" description="Disordered" evidence="6">
    <location>
        <begin position="580"/>
        <end position="786"/>
    </location>
</feature>
<dbReference type="STRING" id="5539.A0A3E2GU94"/>
<dbReference type="EMBL" id="NCSJ02000406">
    <property type="protein sequence ID" value="RFU24744.1"/>
    <property type="molecule type" value="Genomic_DNA"/>
</dbReference>
<proteinExistence type="predicted"/>
<feature type="compositionally biased region" description="Polar residues" evidence="6">
    <location>
        <begin position="686"/>
        <end position="706"/>
    </location>
</feature>
<dbReference type="InterPro" id="IPR008271">
    <property type="entry name" value="Ser/Thr_kinase_AS"/>
</dbReference>
<organism evidence="8 9">
    <name type="scientific">Scytalidium lignicola</name>
    <name type="common">Hyphomycete</name>
    <dbReference type="NCBI Taxonomy" id="5539"/>
    <lineage>
        <taxon>Eukaryota</taxon>
        <taxon>Fungi</taxon>
        <taxon>Dikarya</taxon>
        <taxon>Ascomycota</taxon>
        <taxon>Pezizomycotina</taxon>
        <taxon>Leotiomycetes</taxon>
        <taxon>Leotiomycetes incertae sedis</taxon>
        <taxon>Scytalidium</taxon>
    </lineage>
</organism>
<accession>A0A3E2GU94</accession>
<dbReference type="PANTHER" id="PTHR24345">
    <property type="entry name" value="SERINE/THREONINE-PROTEIN KINASE PLK"/>
    <property type="match status" value="1"/>
</dbReference>
<feature type="domain" description="Protein kinase" evidence="7">
    <location>
        <begin position="46"/>
        <end position="313"/>
    </location>
</feature>
<keyword evidence="9" id="KW-1185">Reference proteome</keyword>
<evidence type="ECO:0000313" key="9">
    <source>
        <dbReference type="Proteomes" id="UP000258309"/>
    </source>
</evidence>
<reference evidence="8 9" key="1">
    <citation type="submission" date="2018-05" db="EMBL/GenBank/DDBJ databases">
        <title>Draft genome sequence of Scytalidium lignicola DSM 105466, a ubiquitous saprotrophic fungus.</title>
        <authorList>
            <person name="Buettner E."/>
            <person name="Gebauer A.M."/>
            <person name="Hofrichter M."/>
            <person name="Liers C."/>
            <person name="Kellner H."/>
        </authorList>
    </citation>
    <scope>NUCLEOTIDE SEQUENCE [LARGE SCALE GENOMIC DNA]</scope>
    <source>
        <strain evidence="8 9">DSM 105466</strain>
    </source>
</reference>
<comment type="caution">
    <text evidence="8">The sequence shown here is derived from an EMBL/GenBank/DDBJ whole genome shotgun (WGS) entry which is preliminary data.</text>
</comment>
<evidence type="ECO:0000256" key="3">
    <source>
        <dbReference type="ARBA" id="ARBA00022741"/>
    </source>
</evidence>
<evidence type="ECO:0000313" key="8">
    <source>
        <dbReference type="EMBL" id="RFU24744.1"/>
    </source>
</evidence>
<dbReference type="PROSITE" id="PS50011">
    <property type="entry name" value="PROTEIN_KINASE_DOM"/>
    <property type="match status" value="1"/>
</dbReference>
<evidence type="ECO:0000256" key="1">
    <source>
        <dbReference type="ARBA" id="ARBA00022527"/>
    </source>
</evidence>
<dbReference type="AlphaFoldDB" id="A0A3E2GU94"/>
<dbReference type="InterPro" id="IPR011009">
    <property type="entry name" value="Kinase-like_dom_sf"/>
</dbReference>
<feature type="compositionally biased region" description="Basic and acidic residues" evidence="6">
    <location>
        <begin position="465"/>
        <end position="486"/>
    </location>
</feature>
<keyword evidence="4" id="KW-0418">Kinase</keyword>
<sequence>MSLTEDLDDYKLDSEFQFEPEIILHRSYHADRGRGRHRVVVEEKWVPQKPPLGAGSFGIVRLERRQDVDGGGGKYESRAVKQPRKFDLTRMRVDFRKELLALTKFSRTKAFVEFFGWFENDDYIFIAMEYFSHGTLDKFISTLTERDVQIITLQVLEGVRIMHEERFAHRDLKPQNIFVVQKSPNWWVKIGDFGISKRVANNETALRTNTGTPNYTAPEIFHYVSLEDDESEAYTNAVDIWSLGCMVYEMLALQVPFIDWPKNLVAYCNGGPFPDAPLKARATTHAINFVSHILTPLPYQRPTAQEALNSSWFQIEFPNLLHTTGGSKVKERYNAGSDDTLKPTSSYGSSTLTLRPSFECVKKDTTLSSSSNSNQTSHTSQKEDRSYNLNLFSRGTRKEVPSGGATRKKQSEPEVRSVTHSKQEETRDKEKKRGLENSSHHAYVEEVDSDEYTPTPPKSNNKSARRMEEEIRTRNDEARERLRDNEPICTPNWDDHKEYAAQYLQAARQKGLVKSSDEAKGWERDNEPIRRSREKSRLKLDKRDDYIVPLALRSKVKPPHSYSSALPDIPAYPPARLYWQQSGYPSQQPPYTTPPSHSPSMQSQYPRKVSVPPIAHADSSRGSRRERSIEFDSESDSSSESEFNSRIYTSQRSANSPHVSNSRTTPIPHQSDYQDDGYWSDHGVSPLSSPTRLTTKWTSSGRQGHYQTFDGREQEPIVMPVHPKKSPHESGHRSSASRGLPPLYNPQEPHYGPADVVYTTLPRNNESERDLEHQKSQTTKRTSSGRKAFIYENKVVNI</sequence>
<evidence type="ECO:0000256" key="6">
    <source>
        <dbReference type="SAM" id="MobiDB-lite"/>
    </source>
</evidence>
<dbReference type="GO" id="GO:0005524">
    <property type="term" value="F:ATP binding"/>
    <property type="evidence" value="ECO:0007669"/>
    <property type="project" value="UniProtKB-KW"/>
</dbReference>
<keyword evidence="2" id="KW-0808">Transferase</keyword>
<evidence type="ECO:0000256" key="4">
    <source>
        <dbReference type="ARBA" id="ARBA00022777"/>
    </source>
</evidence>
<dbReference type="GO" id="GO:0004674">
    <property type="term" value="F:protein serine/threonine kinase activity"/>
    <property type="evidence" value="ECO:0007669"/>
    <property type="project" value="UniProtKB-KW"/>
</dbReference>
<dbReference type="OrthoDB" id="10252171at2759"/>
<dbReference type="PANTHER" id="PTHR24345:SF0">
    <property type="entry name" value="CELL CYCLE SERINE_THREONINE-PROTEIN KINASE CDC5_MSD2"/>
    <property type="match status" value="1"/>
</dbReference>
<keyword evidence="5" id="KW-0067">ATP-binding</keyword>
<feature type="compositionally biased region" description="Low complexity" evidence="6">
    <location>
        <begin position="366"/>
        <end position="379"/>
    </location>
</feature>
<keyword evidence="1" id="KW-0723">Serine/threonine-protein kinase</keyword>
<keyword evidence="3" id="KW-0547">Nucleotide-binding</keyword>
<dbReference type="Proteomes" id="UP000258309">
    <property type="component" value="Unassembled WGS sequence"/>
</dbReference>
<protein>
    <recommendedName>
        <fullName evidence="7">Protein kinase domain-containing protein</fullName>
    </recommendedName>
</protein>
<feature type="compositionally biased region" description="Basic and acidic residues" evidence="6">
    <location>
        <begin position="515"/>
        <end position="543"/>
    </location>
</feature>
<dbReference type="SUPFAM" id="SSF56112">
    <property type="entry name" value="Protein kinase-like (PK-like)"/>
    <property type="match status" value="1"/>
</dbReference>
<feature type="non-terminal residue" evidence="8">
    <location>
        <position position="1"/>
    </location>
</feature>
<evidence type="ECO:0000259" key="7">
    <source>
        <dbReference type="PROSITE" id="PS50011"/>
    </source>
</evidence>
<feature type="region of interest" description="Disordered" evidence="6">
    <location>
        <begin position="511"/>
        <end position="543"/>
    </location>
</feature>
<feature type="compositionally biased region" description="Basic and acidic residues" evidence="6">
    <location>
        <begin position="765"/>
        <end position="775"/>
    </location>
</feature>
<feature type="non-terminal residue" evidence="8">
    <location>
        <position position="798"/>
    </location>
</feature>
<dbReference type="Pfam" id="PF00069">
    <property type="entry name" value="Pkinase"/>
    <property type="match status" value="1"/>
</dbReference>